<dbReference type="EMBL" id="ML213190">
    <property type="protein sequence ID" value="TFK77763.1"/>
    <property type="molecule type" value="Genomic_DNA"/>
</dbReference>
<organism evidence="2 3">
    <name type="scientific">Polyporus arcularius HHB13444</name>
    <dbReference type="NCBI Taxonomy" id="1314778"/>
    <lineage>
        <taxon>Eukaryota</taxon>
        <taxon>Fungi</taxon>
        <taxon>Dikarya</taxon>
        <taxon>Basidiomycota</taxon>
        <taxon>Agaricomycotina</taxon>
        <taxon>Agaricomycetes</taxon>
        <taxon>Polyporales</taxon>
        <taxon>Polyporaceae</taxon>
        <taxon>Polyporus</taxon>
    </lineage>
</organism>
<dbReference type="AlphaFoldDB" id="A0A5C3NW59"/>
<dbReference type="Proteomes" id="UP000308197">
    <property type="component" value="Unassembled WGS sequence"/>
</dbReference>
<evidence type="ECO:0000313" key="2">
    <source>
        <dbReference type="EMBL" id="TFK77763.1"/>
    </source>
</evidence>
<name>A0A5C3NW59_9APHY</name>
<keyword evidence="3" id="KW-1185">Reference proteome</keyword>
<evidence type="ECO:0000256" key="1">
    <source>
        <dbReference type="SAM" id="MobiDB-lite"/>
    </source>
</evidence>
<feature type="non-terminal residue" evidence="2">
    <location>
        <position position="95"/>
    </location>
</feature>
<feature type="region of interest" description="Disordered" evidence="1">
    <location>
        <begin position="53"/>
        <end position="95"/>
    </location>
</feature>
<protein>
    <submittedName>
        <fullName evidence="2">Uncharacterized protein</fullName>
    </submittedName>
</protein>
<evidence type="ECO:0000313" key="3">
    <source>
        <dbReference type="Proteomes" id="UP000308197"/>
    </source>
</evidence>
<accession>A0A5C3NW59</accession>
<gene>
    <name evidence="2" type="ORF">K466DRAFT_592996</name>
</gene>
<proteinExistence type="predicted"/>
<reference evidence="2 3" key="1">
    <citation type="journal article" date="2019" name="Nat. Ecol. Evol.">
        <title>Megaphylogeny resolves global patterns of mushroom evolution.</title>
        <authorList>
            <person name="Varga T."/>
            <person name="Krizsan K."/>
            <person name="Foldi C."/>
            <person name="Dima B."/>
            <person name="Sanchez-Garcia M."/>
            <person name="Sanchez-Ramirez S."/>
            <person name="Szollosi G.J."/>
            <person name="Szarkandi J.G."/>
            <person name="Papp V."/>
            <person name="Albert L."/>
            <person name="Andreopoulos W."/>
            <person name="Angelini C."/>
            <person name="Antonin V."/>
            <person name="Barry K.W."/>
            <person name="Bougher N.L."/>
            <person name="Buchanan P."/>
            <person name="Buyck B."/>
            <person name="Bense V."/>
            <person name="Catcheside P."/>
            <person name="Chovatia M."/>
            <person name="Cooper J."/>
            <person name="Damon W."/>
            <person name="Desjardin D."/>
            <person name="Finy P."/>
            <person name="Geml J."/>
            <person name="Haridas S."/>
            <person name="Hughes K."/>
            <person name="Justo A."/>
            <person name="Karasinski D."/>
            <person name="Kautmanova I."/>
            <person name="Kiss B."/>
            <person name="Kocsube S."/>
            <person name="Kotiranta H."/>
            <person name="LaButti K.M."/>
            <person name="Lechner B.E."/>
            <person name="Liimatainen K."/>
            <person name="Lipzen A."/>
            <person name="Lukacs Z."/>
            <person name="Mihaltcheva S."/>
            <person name="Morgado L.N."/>
            <person name="Niskanen T."/>
            <person name="Noordeloos M.E."/>
            <person name="Ohm R.A."/>
            <person name="Ortiz-Santana B."/>
            <person name="Ovrebo C."/>
            <person name="Racz N."/>
            <person name="Riley R."/>
            <person name="Savchenko A."/>
            <person name="Shiryaev A."/>
            <person name="Soop K."/>
            <person name="Spirin V."/>
            <person name="Szebenyi C."/>
            <person name="Tomsovsky M."/>
            <person name="Tulloss R.E."/>
            <person name="Uehling J."/>
            <person name="Grigoriev I.V."/>
            <person name="Vagvolgyi C."/>
            <person name="Papp T."/>
            <person name="Martin F.M."/>
            <person name="Miettinen O."/>
            <person name="Hibbett D.S."/>
            <person name="Nagy L.G."/>
        </authorList>
    </citation>
    <scope>NUCLEOTIDE SEQUENCE [LARGE SCALE GENOMIC DNA]</scope>
    <source>
        <strain evidence="2 3">HHB13444</strain>
    </source>
</reference>
<dbReference type="InParanoid" id="A0A5C3NW59"/>
<sequence>MRDRSPERRLPSCVIAALLSAGTRRLASPAVSLVSLVQPWCSPPLCTRPSLANTPLSLPGSRLPPASSSGRPTPSAPPPFERPSAALGTHPLHPR</sequence>